<dbReference type="InterPro" id="IPR033703">
    <property type="entry name" value="Rhv-like"/>
</dbReference>
<evidence type="ECO:0000256" key="6">
    <source>
        <dbReference type="ARBA" id="ARBA00022804"/>
    </source>
</evidence>
<keyword evidence="5" id="KW-0945">Host-virus interaction</keyword>
<evidence type="ECO:0000256" key="1">
    <source>
        <dbReference type="ARBA" id="ARBA00004328"/>
    </source>
</evidence>
<dbReference type="CDD" id="cd00205">
    <property type="entry name" value="rhv_like"/>
    <property type="match status" value="2"/>
</dbReference>
<keyword evidence="8" id="KW-1160">Virus entry into host cell</keyword>
<dbReference type="GO" id="GO:0019062">
    <property type="term" value="P:virion attachment to host cell"/>
    <property type="evidence" value="ECO:0007669"/>
    <property type="project" value="UniProtKB-KW"/>
</dbReference>
<comment type="subcellular location">
    <subcellularLocation>
        <location evidence="2">Host cell</location>
    </subcellularLocation>
    <subcellularLocation>
        <location evidence="1">Virion</location>
    </subcellularLocation>
</comment>
<proteinExistence type="predicted"/>
<dbReference type="InterPro" id="IPR004005">
    <property type="entry name" value="Calicivirus_coat"/>
</dbReference>
<feature type="non-terminal residue" evidence="11">
    <location>
        <position position="1"/>
    </location>
</feature>
<evidence type="ECO:0000259" key="9">
    <source>
        <dbReference type="Pfam" id="PF00073"/>
    </source>
</evidence>
<dbReference type="GO" id="GO:0005198">
    <property type="term" value="F:structural molecule activity"/>
    <property type="evidence" value="ECO:0007669"/>
    <property type="project" value="InterPro"/>
</dbReference>
<organism evidence="11">
    <name type="scientific">Rhinolophus affinis picornavirus 1</name>
    <dbReference type="NCBI Taxonomy" id="1195366"/>
    <lineage>
        <taxon>Viruses</taxon>
        <taxon>Riboviria</taxon>
        <taxon>Orthornavirae</taxon>
        <taxon>Pisuviricota</taxon>
        <taxon>Pisoniviricetes</taxon>
        <taxon>Picornavirales</taxon>
        <taxon>Picornaviridae</taxon>
    </lineage>
</organism>
<dbReference type="Gene3D" id="2.60.120.20">
    <property type="match status" value="2"/>
</dbReference>
<evidence type="ECO:0000256" key="8">
    <source>
        <dbReference type="ARBA" id="ARBA00023296"/>
    </source>
</evidence>
<evidence type="ECO:0000256" key="3">
    <source>
        <dbReference type="ARBA" id="ARBA00020107"/>
    </source>
</evidence>
<dbReference type="SUPFAM" id="SSF88633">
    <property type="entry name" value="Positive stranded ssRNA viruses"/>
    <property type="match status" value="2"/>
</dbReference>
<feature type="domain" description="Picornavirus capsid" evidence="9">
    <location>
        <begin position="88"/>
        <end position="164"/>
    </location>
</feature>
<dbReference type="EMBL" id="JQ814853">
    <property type="protein sequence ID" value="AFK85013.1"/>
    <property type="molecule type" value="Genomic_RNA"/>
</dbReference>
<evidence type="ECO:0000256" key="5">
    <source>
        <dbReference type="ARBA" id="ARBA00022581"/>
    </source>
</evidence>
<dbReference type="Pfam" id="PF00915">
    <property type="entry name" value="Calici_coat"/>
    <property type="match status" value="1"/>
</dbReference>
<reference evidence="11" key="1">
    <citation type="journal article" date="2012" name="J. Virol.">
        <title>Virome analysis for identification of novel Mammalian viruses in bat species from chinese provinces.</title>
        <authorList>
            <person name="Wu Z."/>
            <person name="Ren X."/>
            <person name="Yang L."/>
            <person name="Hu Y."/>
            <person name="Yang J."/>
            <person name="He G."/>
            <person name="Zhang J."/>
            <person name="Dong J."/>
            <person name="Sun L."/>
            <person name="Du J."/>
            <person name="Liu L."/>
            <person name="Xue Y."/>
            <person name="Wang J."/>
            <person name="Yang F."/>
            <person name="Zhang S."/>
            <person name="Jin Q."/>
        </authorList>
    </citation>
    <scope>NUCLEOTIDE SEQUENCE</scope>
</reference>
<dbReference type="GO" id="GO:0019028">
    <property type="term" value="C:viral capsid"/>
    <property type="evidence" value="ECO:0007669"/>
    <property type="project" value="UniProtKB-KW"/>
</dbReference>
<keyword evidence="6" id="KW-1161">Viral attachment to host cell</keyword>
<name>I3VR68_9PICO</name>
<dbReference type="InterPro" id="IPR029053">
    <property type="entry name" value="Viral_coat"/>
</dbReference>
<keyword evidence="7" id="KW-0946">Virion</keyword>
<sequence>VLAVTSALNTDFGQHATRPAAGLNPVLHHTEPTNTGVDYDLFIKMFSRNVFLESVQFGTGQAAWNIPARVPITQKMFSTGKPLQMVGKMWKYFRGNLKITLQCNAPAGAVGSFVAYWVPHHLLDQEGKWSPACIFNFPHVIFNVGNMNIATLLVPYTYHKTYMTVGVNDSFGKLYIQIIAPYNVPTGSKTGIRISVFGALEDITFTNPTVTQAPEVKPSKSTHATNFKYTTTRTIVPESIGTANMANVLFTGSNYSLALAGERIMYARDSSGQTKPVRDFMELAKIPTMWMNDRLDLNASTLFEWSTSTNAGSSVFQANINFKDMGNLGILSRFYVGWSGTIIVDLTVFGSVMHKGKLAVVINQATDDTANLDTMNRLQYTLLDIGLNSSVQVPVPYMNDSWMRSTNGDEHLRITVLVINELTYNATAATAIKCLLRFKAGDDFKFYFPKPSTMAVQISWGSEMDLRDPFSTDDSVQEALTSNHSANEQSVAAATGLSDAGNAGTLSDIVTDPTPVCVGVKVNRMNISPISYTDVFSYFGRSWKVAERQYEAATSNLVIPVPAPSHGHAVLMNFFTFFAGEVNFTIANDSDNTLIVSHAYQEFNNDSSGAGAVAIPARSVATFTAPFYSVEPLRGLEDPKLFGSLHFNCGYLQGSFKVYASLRCPNFFLPRPFPKVANSRSLMEDPSRYVISRVTKEACLWHILNKDETEPLQITEKYVDPLLVSFTQELRRAGYRGDLLMQAGDVESNPGPVELVYRHRGLYKHYGVTDGS</sequence>
<dbReference type="GO" id="GO:0046718">
    <property type="term" value="P:symbiont entry into host cell"/>
    <property type="evidence" value="ECO:0007669"/>
    <property type="project" value="UniProtKB-KW"/>
</dbReference>
<evidence type="ECO:0000259" key="10">
    <source>
        <dbReference type="Pfam" id="PF00915"/>
    </source>
</evidence>
<feature type="non-terminal residue" evidence="11">
    <location>
        <position position="772"/>
    </location>
</feature>
<dbReference type="InterPro" id="IPR001676">
    <property type="entry name" value="Picornavirus_capsid"/>
</dbReference>
<evidence type="ECO:0000256" key="2">
    <source>
        <dbReference type="ARBA" id="ARBA00004340"/>
    </source>
</evidence>
<feature type="domain" description="Calicivirus coat protein" evidence="10">
    <location>
        <begin position="298"/>
        <end position="455"/>
    </location>
</feature>
<evidence type="ECO:0000256" key="4">
    <source>
        <dbReference type="ARBA" id="ARBA00022561"/>
    </source>
</evidence>
<evidence type="ECO:0000256" key="7">
    <source>
        <dbReference type="ARBA" id="ARBA00022844"/>
    </source>
</evidence>
<dbReference type="Pfam" id="PF00073">
    <property type="entry name" value="Rhv"/>
    <property type="match status" value="1"/>
</dbReference>
<accession>I3VR68</accession>
<evidence type="ECO:0000313" key="11">
    <source>
        <dbReference type="EMBL" id="AFK85013.1"/>
    </source>
</evidence>
<protein>
    <recommendedName>
        <fullName evidence="3">Genome polyprotein</fullName>
    </recommendedName>
</protein>
<keyword evidence="4" id="KW-0167">Capsid protein</keyword>
<dbReference type="GO" id="GO:0030430">
    <property type="term" value="C:host cell cytoplasm"/>
    <property type="evidence" value="ECO:0007669"/>
    <property type="project" value="UniProtKB-SubCell"/>
</dbReference>
<reference evidence="11" key="2">
    <citation type="journal article" date="2016" name="ISME J.">
        <title>Deciphering the bat virome catalog to better understand the ecological diversity of bat viruses and the bat origin of emerging infectious diseases.</title>
        <authorList>
            <person name="Wu Z."/>
            <person name="Yang L."/>
            <person name="Ren X."/>
            <person name="He G."/>
            <person name="Zhang J."/>
            <person name="Yang J."/>
            <person name="Qian Z."/>
            <person name="Dong J."/>
            <person name="Sun L."/>
            <person name="Zhu Y."/>
            <person name="Du J."/>
            <person name="Yang F."/>
            <person name="Zhang S."/>
            <person name="Jin Q."/>
        </authorList>
    </citation>
    <scope>NUCLEOTIDE SEQUENCE</scope>
</reference>